<dbReference type="PANTHER" id="PTHR13069:SF37">
    <property type="entry name" value="FIRE DANCER"/>
    <property type="match status" value="1"/>
</dbReference>
<feature type="compositionally biased region" description="Polar residues" evidence="3">
    <location>
        <begin position="539"/>
        <end position="557"/>
    </location>
</feature>
<evidence type="ECO:0000256" key="1">
    <source>
        <dbReference type="ARBA" id="ARBA00022603"/>
    </source>
</evidence>
<keyword evidence="1" id="KW-0489">Methyltransferase</keyword>
<accession>A0A8J1TEP7</accession>
<feature type="region of interest" description="Disordered" evidence="3">
    <location>
        <begin position="1"/>
        <end position="105"/>
    </location>
</feature>
<dbReference type="OrthoDB" id="271595at2759"/>
<feature type="region of interest" description="Disordered" evidence="3">
    <location>
        <begin position="370"/>
        <end position="451"/>
    </location>
</feature>
<sequence>MPVLQPHDMTTQNGCSSPTHRASANADWAQGTPIGHHGTKVVPRGEFDGQSKTLRSPRRSQRYTGLKLNDEFEGKSNPTSDAHAEDNPADDQVFHDNGTQENGGVDIDEQNAELESGGKYPHVKSAVRHNSSTAKRHHSAATQSYIAALQSAGTHSHSTGPNYNSHPTTARQHKYKHRQVSNLDHSNKPNNPFSCIPADSCKSEQQREKEFLALEQRHVHDVYDHIAPHFSDTRYKAWPKVQEFLEQLEPGSLVADVGCGNGKYLGINKDIYILGSDHCHKLVEISASKGHNAMLCDNLQLPYRDGIFDAVISIAVIHHFSTAERRNMALRELARILRPGGVLMVYVWAMEQEKRKFEAQDILVPWQLHPRHRRRRSNSSKQRGEYKISSTSSISDDDFPKQGSFDSSVSDQSLETGSESESSTTRESASSGTDSSRDPGDEIQVHNRKSSLRQEALRILSSIQTLTQGFKSGVDPEISNAVGKVKDTSHVTLRDSATCEAVYETPTVTRFTSDFRPFLSPNKEKVKRSYSVPATETFSPRTFVSGKNSSTRGTSLPGTPAHKCESKITGAGNVKSNSHKLGTTFTDTFIPKTISPETPKCECHSQMRQMYKEKKSASEEKRSFNLLDFVVSKITKKRSKSETSAEDDTPNRDKVYQKLIHHIVEHEGHHFGTENDIFSDIGDEVFQVREFPQSSRPQPRSEKIESEAGTDNCSDKRHNKSDLKVQAENCSVELSTSRIQRNGTLRDVPNREKMLTTQSLSDATMHSSEYITNMPESIKDAIISQNAQDGNQPEIKRNIPKHSTRKQSFEKRNMDKNKSISGTKNVETTEELPGQYQRYYHVFKKGELVRLIEKHVKELEVLESYFDHANWCVIARKVQS</sequence>
<evidence type="ECO:0000313" key="4">
    <source>
        <dbReference type="EMBL" id="CAH1776555.1"/>
    </source>
</evidence>
<dbReference type="SUPFAM" id="SSF53335">
    <property type="entry name" value="S-adenosyl-L-methionine-dependent methyltransferases"/>
    <property type="match status" value="1"/>
</dbReference>
<dbReference type="Gene3D" id="3.40.50.150">
    <property type="entry name" value="Vaccinia Virus protein VP39"/>
    <property type="match status" value="2"/>
</dbReference>
<feature type="compositionally biased region" description="Polar residues" evidence="3">
    <location>
        <begin position="8"/>
        <end position="22"/>
    </location>
</feature>
<dbReference type="GO" id="GO:0005737">
    <property type="term" value="C:cytoplasm"/>
    <property type="evidence" value="ECO:0007669"/>
    <property type="project" value="TreeGrafter"/>
</dbReference>
<organism evidence="4 5">
    <name type="scientific">Owenia fusiformis</name>
    <name type="common">Polychaete worm</name>
    <dbReference type="NCBI Taxonomy" id="6347"/>
    <lineage>
        <taxon>Eukaryota</taxon>
        <taxon>Metazoa</taxon>
        <taxon>Spiralia</taxon>
        <taxon>Lophotrochozoa</taxon>
        <taxon>Annelida</taxon>
        <taxon>Polychaeta</taxon>
        <taxon>Sedentaria</taxon>
        <taxon>Canalipalpata</taxon>
        <taxon>Sabellida</taxon>
        <taxon>Oweniida</taxon>
        <taxon>Oweniidae</taxon>
        <taxon>Owenia</taxon>
    </lineage>
</organism>
<keyword evidence="5" id="KW-1185">Reference proteome</keyword>
<dbReference type="FunFam" id="3.40.50.150:FF:000195">
    <property type="entry name" value="Methyltransferase domain containing protein"/>
    <property type="match status" value="1"/>
</dbReference>
<dbReference type="AlphaFoldDB" id="A0A8J1TEP7"/>
<dbReference type="GO" id="GO:0030488">
    <property type="term" value="P:tRNA methylation"/>
    <property type="evidence" value="ECO:0007669"/>
    <property type="project" value="TreeGrafter"/>
</dbReference>
<protein>
    <submittedName>
        <fullName evidence="4">Uncharacterized protein</fullName>
    </submittedName>
</protein>
<feature type="compositionally biased region" description="Polar residues" evidence="3">
    <location>
        <begin position="180"/>
        <end position="193"/>
    </location>
</feature>
<feature type="compositionally biased region" description="Low complexity" evidence="3">
    <location>
        <begin position="413"/>
        <end position="433"/>
    </location>
</feature>
<dbReference type="GO" id="GO:0002098">
    <property type="term" value="P:tRNA wobble uridine modification"/>
    <property type="evidence" value="ECO:0007669"/>
    <property type="project" value="TreeGrafter"/>
</dbReference>
<feature type="region of interest" description="Disordered" evidence="3">
    <location>
        <begin position="151"/>
        <end position="199"/>
    </location>
</feature>
<dbReference type="GO" id="GO:0106335">
    <property type="term" value="F:tRNA (5-carboxymethyluridine(34)-5-O)-methyltransferase activity"/>
    <property type="evidence" value="ECO:0007669"/>
    <property type="project" value="TreeGrafter"/>
</dbReference>
<dbReference type="GO" id="GO:0008757">
    <property type="term" value="F:S-adenosylmethionine-dependent methyltransferase activity"/>
    <property type="evidence" value="ECO:0007669"/>
    <property type="project" value="InterPro"/>
</dbReference>
<dbReference type="EMBL" id="CAIIXF020000002">
    <property type="protein sequence ID" value="CAH1776555.1"/>
    <property type="molecule type" value="Genomic_DNA"/>
</dbReference>
<feature type="region of interest" description="Disordered" evidence="3">
    <location>
        <begin position="690"/>
        <end position="722"/>
    </location>
</feature>
<dbReference type="PANTHER" id="PTHR13069">
    <property type="entry name" value="ALKYLATED DNA REPAIR PROTEIN ALKB HOMOLOG 8"/>
    <property type="match status" value="1"/>
</dbReference>
<feature type="region of interest" description="Disordered" evidence="3">
    <location>
        <begin position="791"/>
        <end position="810"/>
    </location>
</feature>
<evidence type="ECO:0000256" key="3">
    <source>
        <dbReference type="SAM" id="MobiDB-lite"/>
    </source>
</evidence>
<dbReference type="GO" id="GO:0005634">
    <property type="term" value="C:nucleus"/>
    <property type="evidence" value="ECO:0007669"/>
    <property type="project" value="TreeGrafter"/>
</dbReference>
<dbReference type="InterPro" id="IPR051422">
    <property type="entry name" value="AlkB_tRNA_MeTrf/Diox"/>
</dbReference>
<reference evidence="4" key="1">
    <citation type="submission" date="2022-03" db="EMBL/GenBank/DDBJ databases">
        <authorList>
            <person name="Martin C."/>
        </authorList>
    </citation>
    <scope>NUCLEOTIDE SEQUENCE</scope>
</reference>
<dbReference type="GO" id="GO:0000049">
    <property type="term" value="F:tRNA binding"/>
    <property type="evidence" value="ECO:0007669"/>
    <property type="project" value="TreeGrafter"/>
</dbReference>
<dbReference type="InterPro" id="IPR029063">
    <property type="entry name" value="SAM-dependent_MTases_sf"/>
</dbReference>
<evidence type="ECO:0000256" key="2">
    <source>
        <dbReference type="ARBA" id="ARBA00022679"/>
    </source>
</evidence>
<gene>
    <name evidence="4" type="ORF">OFUS_LOCUS3719</name>
</gene>
<dbReference type="Proteomes" id="UP000749559">
    <property type="component" value="Unassembled WGS sequence"/>
</dbReference>
<keyword evidence="2" id="KW-0808">Transferase</keyword>
<feature type="compositionally biased region" description="Basic and acidic residues" evidence="3">
    <location>
        <begin position="713"/>
        <end position="722"/>
    </location>
</feature>
<comment type="caution">
    <text evidence="4">The sequence shown here is derived from an EMBL/GenBank/DDBJ whole genome shotgun (WGS) entry which is preliminary data.</text>
</comment>
<dbReference type="InterPro" id="IPR013216">
    <property type="entry name" value="Methyltransf_11"/>
</dbReference>
<feature type="compositionally biased region" description="Polar residues" evidence="3">
    <location>
        <begin position="151"/>
        <end position="170"/>
    </location>
</feature>
<feature type="region of interest" description="Disordered" evidence="3">
    <location>
        <begin position="539"/>
        <end position="577"/>
    </location>
</feature>
<name>A0A8J1TEP7_OWEFU</name>
<feature type="compositionally biased region" description="Basic and acidic residues" evidence="3">
    <location>
        <begin position="435"/>
        <end position="445"/>
    </location>
</feature>
<dbReference type="CDD" id="cd02440">
    <property type="entry name" value="AdoMet_MTases"/>
    <property type="match status" value="1"/>
</dbReference>
<evidence type="ECO:0000313" key="5">
    <source>
        <dbReference type="Proteomes" id="UP000749559"/>
    </source>
</evidence>
<proteinExistence type="predicted"/>
<dbReference type="Pfam" id="PF08241">
    <property type="entry name" value="Methyltransf_11"/>
    <property type="match status" value="1"/>
</dbReference>